<evidence type="ECO:0000313" key="2">
    <source>
        <dbReference type="Proteomes" id="UP000238217"/>
    </source>
</evidence>
<evidence type="ECO:0000313" key="1">
    <source>
        <dbReference type="EMBL" id="PRZ11717.1"/>
    </source>
</evidence>
<dbReference type="Pfam" id="PF21983">
    <property type="entry name" value="NikA-like"/>
    <property type="match status" value="1"/>
</dbReference>
<dbReference type="EMBL" id="PVTY01000034">
    <property type="protein sequence ID" value="PRZ11717.1"/>
    <property type="molecule type" value="Genomic_DNA"/>
</dbReference>
<protein>
    <submittedName>
        <fullName evidence="1">Mobilization protein MobC</fullName>
    </submittedName>
</protein>
<proteinExistence type="predicted"/>
<accession>A0A2T0YAH6</accession>
<dbReference type="Proteomes" id="UP000238217">
    <property type="component" value="Unassembled WGS sequence"/>
</dbReference>
<dbReference type="RefSeq" id="WP_106124131.1">
    <property type="nucleotide sequence ID" value="NZ_PVTY01000034.1"/>
</dbReference>
<name>A0A2T0YAH6_9MICC</name>
<dbReference type="OrthoDB" id="3636113at2"/>
<sequence length="137" mass="14834">MIVVAGRMRQANAEGGRPIRREVKLTEFEDNALYFAAQRAGMTPARFLKESALSRERGVSVSERHEMSTRLNQLNGSLAAVGNNLNQLARRANAEEAVTAEISAELTHSLAKLRATMREISGTLPGLAVSPEEADAS</sequence>
<gene>
    <name evidence="1" type="ORF">BCL67_1341</name>
</gene>
<comment type="caution">
    <text evidence="1">The sequence shown here is derived from an EMBL/GenBank/DDBJ whole genome shotgun (WGS) entry which is preliminary data.</text>
</comment>
<dbReference type="AlphaFoldDB" id="A0A2T0YAH6"/>
<organism evidence="1 2">
    <name type="scientific">Nesterenkonia sandarakina</name>
    <dbReference type="NCBI Taxonomy" id="272918"/>
    <lineage>
        <taxon>Bacteria</taxon>
        <taxon>Bacillati</taxon>
        <taxon>Actinomycetota</taxon>
        <taxon>Actinomycetes</taxon>
        <taxon>Micrococcales</taxon>
        <taxon>Micrococcaceae</taxon>
        <taxon>Nesterenkonia</taxon>
    </lineage>
</organism>
<dbReference type="InterPro" id="IPR053842">
    <property type="entry name" value="NikA-like"/>
</dbReference>
<keyword evidence="2" id="KW-1185">Reference proteome</keyword>
<reference evidence="1 2" key="1">
    <citation type="submission" date="2018-03" db="EMBL/GenBank/DDBJ databases">
        <title>Comparative analysis of microorganisms from saline springs in Andes Mountain Range, Colombia.</title>
        <authorList>
            <person name="Rubin E."/>
        </authorList>
    </citation>
    <scope>NUCLEOTIDE SEQUENCE [LARGE SCALE GENOMIC DNA]</scope>
    <source>
        <strain evidence="1 2">CG 35</strain>
    </source>
</reference>